<keyword evidence="2" id="KW-0812">Transmembrane</keyword>
<evidence type="ECO:0000313" key="3">
    <source>
        <dbReference type="EMBL" id="CCX29992.1"/>
    </source>
</evidence>
<accession>U4LEL2</accession>
<dbReference type="Proteomes" id="UP000018144">
    <property type="component" value="Unassembled WGS sequence"/>
</dbReference>
<dbReference type="OrthoDB" id="10485433at2759"/>
<keyword evidence="4" id="KW-1185">Reference proteome</keyword>
<feature type="transmembrane region" description="Helical" evidence="2">
    <location>
        <begin position="228"/>
        <end position="248"/>
    </location>
</feature>
<evidence type="ECO:0000313" key="4">
    <source>
        <dbReference type="Proteomes" id="UP000018144"/>
    </source>
</evidence>
<keyword evidence="2" id="KW-1133">Transmembrane helix</keyword>
<reference evidence="3 4" key="1">
    <citation type="journal article" date="2013" name="PLoS Genet.">
        <title>The genome and development-dependent transcriptomes of Pyronema confluens: a window into fungal evolution.</title>
        <authorList>
            <person name="Traeger S."/>
            <person name="Altegoer F."/>
            <person name="Freitag M."/>
            <person name="Gabaldon T."/>
            <person name="Kempken F."/>
            <person name="Kumar A."/>
            <person name="Marcet-Houben M."/>
            <person name="Poggeler S."/>
            <person name="Stajich J.E."/>
            <person name="Nowrousian M."/>
        </authorList>
    </citation>
    <scope>NUCLEOTIDE SEQUENCE [LARGE SCALE GENOMIC DNA]</scope>
    <source>
        <strain evidence="4">CBS 100304</strain>
        <tissue evidence="3">Vegetative mycelium</tissue>
    </source>
</reference>
<feature type="region of interest" description="Disordered" evidence="1">
    <location>
        <begin position="60"/>
        <end position="130"/>
    </location>
</feature>
<evidence type="ECO:0000256" key="1">
    <source>
        <dbReference type="SAM" id="MobiDB-lite"/>
    </source>
</evidence>
<proteinExistence type="predicted"/>
<protein>
    <submittedName>
        <fullName evidence="3">Uncharacterized protein</fullName>
    </submittedName>
</protein>
<gene>
    <name evidence="3" type="ORF">PCON_07815</name>
</gene>
<sequence length="304" mass="34977">MDLPPRYESAPLEKPPSYARVIFDQVVTDRHDDANLPALEHFAYLNPITMAVVDANAAPPRYRRKSTPTSATMEPLRPLYRSSTPAGQASTNPNRASTNAGRSSAIPSRSSTNTGQRSLNPSGSPARRWPTVRTSPYISMRPESSDYLRYQNGGMLPYNNPNGNNYFHVAHENLDEPFSARAVREYYHGVSDEQLRTAILEDIKFTKLQESARIKKLEERMFQKKVKFVVFNIVYSIFLVALCFYIYYKMYPDPIPKWLSWVPPAERPGFVTYLRIMYLEHLQNGRDYTVLYEQRYPGFRTVVV</sequence>
<organism evidence="3 4">
    <name type="scientific">Pyronema omphalodes (strain CBS 100304)</name>
    <name type="common">Pyronema confluens</name>
    <dbReference type="NCBI Taxonomy" id="1076935"/>
    <lineage>
        <taxon>Eukaryota</taxon>
        <taxon>Fungi</taxon>
        <taxon>Dikarya</taxon>
        <taxon>Ascomycota</taxon>
        <taxon>Pezizomycotina</taxon>
        <taxon>Pezizomycetes</taxon>
        <taxon>Pezizales</taxon>
        <taxon>Pyronemataceae</taxon>
        <taxon>Pyronema</taxon>
    </lineage>
</organism>
<dbReference type="EMBL" id="HF935398">
    <property type="protein sequence ID" value="CCX29992.1"/>
    <property type="molecule type" value="Genomic_DNA"/>
</dbReference>
<keyword evidence="2" id="KW-0472">Membrane</keyword>
<feature type="compositionally biased region" description="Polar residues" evidence="1">
    <location>
        <begin position="81"/>
        <end position="123"/>
    </location>
</feature>
<name>U4LEL2_PYROM</name>
<evidence type="ECO:0000256" key="2">
    <source>
        <dbReference type="SAM" id="Phobius"/>
    </source>
</evidence>
<dbReference type="AlphaFoldDB" id="U4LEL2"/>